<dbReference type="Proteomes" id="UP000604066">
    <property type="component" value="Unassembled WGS sequence"/>
</dbReference>
<reference evidence="8 11" key="1">
    <citation type="submission" date="2020-07" db="EMBL/GenBank/DDBJ databases">
        <title>Genomic Encyclopedia of Type Strains, Phase III (KMG-III): the genomes of soil and plant-associated and newly described type strains.</title>
        <authorList>
            <person name="Whitman W."/>
        </authorList>
    </citation>
    <scope>NUCLEOTIDE SEQUENCE [LARGE SCALE GENOMIC DNA]</scope>
    <source>
        <strain evidence="8 11">DSM 11255</strain>
    </source>
</reference>
<dbReference type="InterPro" id="IPR047654">
    <property type="entry name" value="IS1634_transpos"/>
</dbReference>
<dbReference type="InterPro" id="IPR012337">
    <property type="entry name" value="RNaseH-like_sf"/>
</dbReference>
<organism evidence="8 11">
    <name type="scientific">Carboxydothermus ferrireducens DSM 11255</name>
    <dbReference type="NCBI Taxonomy" id="1119529"/>
    <lineage>
        <taxon>Bacteria</taxon>
        <taxon>Bacillati</taxon>
        <taxon>Bacillota</taxon>
        <taxon>Clostridia</taxon>
        <taxon>Thermoanaerobacterales</taxon>
        <taxon>Thermoanaerobacteraceae</taxon>
        <taxon>Carboxydothermus</taxon>
    </lineage>
</organism>
<name>A0ABX2RBJ4_9THEO</name>
<evidence type="ECO:0000313" key="3">
    <source>
        <dbReference type="EMBL" id="NYE56863.1"/>
    </source>
</evidence>
<feature type="domain" description="Transposase IS4-like" evidence="1">
    <location>
        <begin position="183"/>
        <end position="483"/>
    </location>
</feature>
<dbReference type="RefSeq" id="WP_179393679.1">
    <property type="nucleotide sequence ID" value="NZ_JACCBS010000001.1"/>
</dbReference>
<evidence type="ECO:0000313" key="4">
    <source>
        <dbReference type="EMBL" id="NYE56954.1"/>
    </source>
</evidence>
<dbReference type="Pfam" id="PF01609">
    <property type="entry name" value="DDE_Tnp_1"/>
    <property type="match status" value="1"/>
</dbReference>
<evidence type="ECO:0000313" key="10">
    <source>
        <dbReference type="EMBL" id="NYE58744.1"/>
    </source>
</evidence>
<sequence length="560" mass="65462">MHLKVVKAGNYEYVRLVEAYRENGKVKHKVILNLGRKDLIEGNPSFKRLAERLAEIANGSSTLKISGAAQFSEGTLRNYGFIVYRKLWQLFELNKFFADLAKKHPRLQFDLNSACFLMAVQHLLSPKSKLATYLNREQYLGIPEIDLNHLYRSLDLLAENKELIENYVFEKNCSLFNMNVDVVFYDVTTFHFESVRNDELRDFGFSKDNKINEVQVVMGLLIDSEGRPIGYELFPGNTLDSKTLAKSLEKLKKRFNIRQVVIVADRGLNSKLNLKYIKDLGYDYIVATRLKKMPQSILAEVFNPEGYETLKMANPFSEEENLDDFEQFRYKVLDHINRIKDETGVIYELPEKLVITYSAKRALKDEEDRKRLIEKAEKLLLEPARIKASNKRGGKKFIKHQSENDQFFLDEEAIEKDKRFDGYYAIQSSRLDLDAKKVLEAYHTLWKIEESFRIMKSTLEVRPIFHWTEKRIKGHFVVCFLAFLLERTLEFRLKENRVEVSPQKIQEALNSLTFTEVEINGQKLLIKMRPTEVANKILRVLRIAPPKNIMPLEDAKEFTW</sequence>
<evidence type="ECO:0000313" key="6">
    <source>
        <dbReference type="EMBL" id="NYE58099.1"/>
    </source>
</evidence>
<protein>
    <submittedName>
        <fullName evidence="8">Transposase</fullName>
    </submittedName>
</protein>
<evidence type="ECO:0000313" key="5">
    <source>
        <dbReference type="EMBL" id="NYE57298.1"/>
    </source>
</evidence>
<evidence type="ECO:0000313" key="7">
    <source>
        <dbReference type="EMBL" id="NYE58227.1"/>
    </source>
</evidence>
<evidence type="ECO:0000313" key="11">
    <source>
        <dbReference type="Proteomes" id="UP000604066"/>
    </source>
</evidence>
<evidence type="ECO:0000313" key="8">
    <source>
        <dbReference type="EMBL" id="NYE58546.1"/>
    </source>
</evidence>
<dbReference type="SUPFAM" id="SSF53098">
    <property type="entry name" value="Ribonuclease H-like"/>
    <property type="match status" value="1"/>
</dbReference>
<dbReference type="EMBL" id="JACCBS010000001">
    <property type="protein sequence ID" value="NYE56863.1"/>
    <property type="molecule type" value="Genomic_DNA"/>
</dbReference>
<dbReference type="EMBL" id="JACCBS010000003">
    <property type="protein sequence ID" value="NYE58621.1"/>
    <property type="molecule type" value="Genomic_DNA"/>
</dbReference>
<dbReference type="PANTHER" id="PTHR34614">
    <property type="match status" value="1"/>
</dbReference>
<dbReference type="PANTHER" id="PTHR34614:SF2">
    <property type="entry name" value="TRANSPOSASE IS4-LIKE DOMAIN-CONTAINING PROTEIN"/>
    <property type="match status" value="1"/>
</dbReference>
<evidence type="ECO:0000313" key="9">
    <source>
        <dbReference type="EMBL" id="NYE58621.1"/>
    </source>
</evidence>
<dbReference type="InterPro" id="IPR002559">
    <property type="entry name" value="Transposase_11"/>
</dbReference>
<dbReference type="EMBL" id="JACCBS010000002">
    <property type="protein sequence ID" value="NYE57298.1"/>
    <property type="molecule type" value="Genomic_DNA"/>
</dbReference>
<dbReference type="EMBL" id="JACCBS010000003">
    <property type="protein sequence ID" value="NYE58099.1"/>
    <property type="molecule type" value="Genomic_DNA"/>
</dbReference>
<evidence type="ECO:0000313" key="2">
    <source>
        <dbReference type="EMBL" id="NYE56388.1"/>
    </source>
</evidence>
<dbReference type="EMBL" id="JACCBS010000003">
    <property type="protein sequence ID" value="NYE58546.1"/>
    <property type="molecule type" value="Genomic_DNA"/>
</dbReference>
<dbReference type="EMBL" id="JACCBS010000001">
    <property type="protein sequence ID" value="NYE56954.1"/>
    <property type="molecule type" value="Genomic_DNA"/>
</dbReference>
<keyword evidence="11" id="KW-1185">Reference proteome</keyword>
<evidence type="ECO:0000259" key="1">
    <source>
        <dbReference type="Pfam" id="PF01609"/>
    </source>
</evidence>
<dbReference type="EMBL" id="JACCBS010000003">
    <property type="protein sequence ID" value="NYE58744.1"/>
    <property type="molecule type" value="Genomic_DNA"/>
</dbReference>
<dbReference type="EMBL" id="JACCBS010000003">
    <property type="protein sequence ID" value="NYE58227.1"/>
    <property type="molecule type" value="Genomic_DNA"/>
</dbReference>
<dbReference type="EMBL" id="JACCBS010000001">
    <property type="protein sequence ID" value="NYE56388.1"/>
    <property type="molecule type" value="Genomic_DNA"/>
</dbReference>
<comment type="caution">
    <text evidence="8">The sequence shown here is derived from an EMBL/GenBank/DDBJ whole genome shotgun (WGS) entry which is preliminary data.</text>
</comment>
<accession>A0ABX2RBJ4</accession>
<gene>
    <name evidence="2" type="ORF">HDG70_000094</name>
    <name evidence="3" type="ORF">HDG70_000569</name>
    <name evidence="4" type="ORF">HDG70_000660</name>
    <name evidence="5" type="ORF">HDG70_001013</name>
    <name evidence="6" type="ORF">HDG70_001850</name>
    <name evidence="7" type="ORF">HDG70_001978</name>
    <name evidence="8" type="ORF">HDG70_002297</name>
    <name evidence="9" type="ORF">HDG70_002372</name>
    <name evidence="10" type="ORF">HDG70_002495</name>
</gene>
<dbReference type="NCBIfam" id="NF033559">
    <property type="entry name" value="transpos_IS1634"/>
    <property type="match status" value="1"/>
</dbReference>
<proteinExistence type="predicted"/>